<name>A0A183PP16_9TREM</name>
<evidence type="ECO:0000313" key="3">
    <source>
        <dbReference type="Proteomes" id="UP000269396"/>
    </source>
</evidence>
<proteinExistence type="predicted"/>
<protein>
    <submittedName>
        <fullName evidence="2">Uncharacterized protein</fullName>
    </submittedName>
</protein>
<dbReference type="InterPro" id="IPR011989">
    <property type="entry name" value="ARM-like"/>
</dbReference>
<feature type="region of interest" description="Disordered" evidence="1">
    <location>
        <begin position="163"/>
        <end position="197"/>
    </location>
</feature>
<dbReference type="Proteomes" id="UP000269396">
    <property type="component" value="Unassembled WGS sequence"/>
</dbReference>
<keyword evidence="3" id="KW-1185">Reference proteome</keyword>
<feature type="compositionally biased region" description="Polar residues" evidence="1">
    <location>
        <begin position="213"/>
        <end position="239"/>
    </location>
</feature>
<evidence type="ECO:0000313" key="2">
    <source>
        <dbReference type="EMBL" id="VDP70401.1"/>
    </source>
</evidence>
<dbReference type="SUPFAM" id="SSF48371">
    <property type="entry name" value="ARM repeat"/>
    <property type="match status" value="1"/>
</dbReference>
<dbReference type="InterPro" id="IPR016024">
    <property type="entry name" value="ARM-type_fold"/>
</dbReference>
<dbReference type="STRING" id="31246.A0A183PP16"/>
<organism evidence="2 3">
    <name type="scientific">Schistosoma mattheei</name>
    <dbReference type="NCBI Taxonomy" id="31246"/>
    <lineage>
        <taxon>Eukaryota</taxon>
        <taxon>Metazoa</taxon>
        <taxon>Spiralia</taxon>
        <taxon>Lophotrochozoa</taxon>
        <taxon>Platyhelminthes</taxon>
        <taxon>Trematoda</taxon>
        <taxon>Digenea</taxon>
        <taxon>Strigeidida</taxon>
        <taxon>Schistosomatoidea</taxon>
        <taxon>Schistosomatidae</taxon>
        <taxon>Schistosoma</taxon>
    </lineage>
</organism>
<gene>
    <name evidence="2" type="ORF">SMTD_LOCUS16102</name>
</gene>
<reference evidence="2 3" key="1">
    <citation type="submission" date="2018-11" db="EMBL/GenBank/DDBJ databases">
        <authorList>
            <consortium name="Pathogen Informatics"/>
        </authorList>
    </citation>
    <scope>NUCLEOTIDE SEQUENCE [LARGE SCALE GENOMIC DNA]</scope>
    <source>
        <strain>Denwood</strain>
        <strain evidence="3">Zambia</strain>
    </source>
</reference>
<feature type="region of interest" description="Disordered" evidence="1">
    <location>
        <begin position="213"/>
        <end position="242"/>
    </location>
</feature>
<dbReference type="EMBL" id="UZAL01036732">
    <property type="protein sequence ID" value="VDP70401.1"/>
    <property type="molecule type" value="Genomic_DNA"/>
</dbReference>
<accession>A0A183PP16</accession>
<sequence length="298" mass="32523">MEAGDQRLIHMPFVPAGYWSPCAPLVWNPKELERVGGIRALAWLIENRQVYGSTTDSFKDLNYGMSSNSSHCHLNGTEYDDLHQAVKSILENAASVLCNLASVSWLKRSVLQEALIPSLLNVIIVPAATETSIYASKDNGAQSIINSILFRIVTSLIRNISSSEDDDIQQSQPQQSSSQSSVTSSSQDSKFQEKSRNGSLLRIKSTSLVSGKNSKGLTEIETNPESLNKSTNHSKTENIPSPYGDIDSVRTLIYLIQYSSNPYTLEAAAGSLQNLTAGHGSSSEQMREIVCCFSSNVL</sequence>
<dbReference type="Gene3D" id="1.25.10.10">
    <property type="entry name" value="Leucine-rich Repeat Variant"/>
    <property type="match status" value="2"/>
</dbReference>
<feature type="compositionally biased region" description="Low complexity" evidence="1">
    <location>
        <begin position="169"/>
        <end position="189"/>
    </location>
</feature>
<evidence type="ECO:0000256" key="1">
    <source>
        <dbReference type="SAM" id="MobiDB-lite"/>
    </source>
</evidence>
<dbReference type="AlphaFoldDB" id="A0A183PP16"/>